<evidence type="ECO:0000313" key="1">
    <source>
        <dbReference type="EMBL" id="MDO4841719.1"/>
    </source>
</evidence>
<protein>
    <submittedName>
        <fullName evidence="1">Uncharacterized protein</fullName>
    </submittedName>
</protein>
<reference evidence="1" key="1">
    <citation type="submission" date="2023-07" db="EMBL/GenBank/DDBJ databases">
        <title>Between Cages and Wild: Unraveling the Impact of Captivity on Animal Microbiomes and Antimicrobial Resistance.</title>
        <authorList>
            <person name="Schmartz G.P."/>
            <person name="Rehner J."/>
            <person name="Schuff M.J."/>
            <person name="Becker S.L."/>
            <person name="Kravczyk M."/>
            <person name="Gurevich A."/>
            <person name="Francke R."/>
            <person name="Mueller R."/>
            <person name="Keller V."/>
            <person name="Keller A."/>
        </authorList>
    </citation>
    <scope>NUCLEOTIDE SEQUENCE</scope>
    <source>
        <strain evidence="1">S12M_St_49</strain>
    </source>
</reference>
<name>A0AA43RH37_9ACTN</name>
<keyword evidence="2" id="KW-1185">Reference proteome</keyword>
<evidence type="ECO:0000313" key="2">
    <source>
        <dbReference type="Proteomes" id="UP001168575"/>
    </source>
</evidence>
<organism evidence="1 2">
    <name type="scientific">Phoenicibacter congonensis</name>
    <dbReference type="NCBI Taxonomy" id="1944646"/>
    <lineage>
        <taxon>Bacteria</taxon>
        <taxon>Bacillati</taxon>
        <taxon>Actinomycetota</taxon>
        <taxon>Coriobacteriia</taxon>
        <taxon>Eggerthellales</taxon>
        <taxon>Eggerthellaceae</taxon>
        <taxon>Phoenicibacter</taxon>
    </lineage>
</organism>
<accession>A0AA43RH37</accession>
<gene>
    <name evidence="1" type="ORF">Q3982_03470</name>
</gene>
<dbReference type="Proteomes" id="UP001168575">
    <property type="component" value="Unassembled WGS sequence"/>
</dbReference>
<proteinExistence type="predicted"/>
<dbReference type="EMBL" id="JAUMVS010000042">
    <property type="protein sequence ID" value="MDO4841719.1"/>
    <property type="molecule type" value="Genomic_DNA"/>
</dbReference>
<sequence>MDTNKITIGFHYVSEFGDSYDSSSTLEVFTDLGDTELSVIGEQLNAFLIQIGYFRKNNNIFMEDLDDEEYDAVADFLADYREKKESNT</sequence>
<dbReference type="AlphaFoldDB" id="A0AA43RH37"/>
<comment type="caution">
    <text evidence="1">The sequence shown here is derived from an EMBL/GenBank/DDBJ whole genome shotgun (WGS) entry which is preliminary data.</text>
</comment>